<feature type="region of interest" description="Disordered" evidence="1">
    <location>
        <begin position="453"/>
        <end position="619"/>
    </location>
</feature>
<evidence type="ECO:0000313" key="3">
    <source>
        <dbReference type="Proteomes" id="UP000198318"/>
    </source>
</evidence>
<dbReference type="AlphaFoldDB" id="A0A239FBG8"/>
<dbReference type="EMBL" id="FZOR01000005">
    <property type="protein sequence ID" value="SNS53512.1"/>
    <property type="molecule type" value="Genomic_DNA"/>
</dbReference>
<feature type="compositionally biased region" description="Basic and acidic residues" evidence="1">
    <location>
        <begin position="203"/>
        <end position="221"/>
    </location>
</feature>
<feature type="compositionally biased region" description="Basic and acidic residues" evidence="1">
    <location>
        <begin position="506"/>
        <end position="523"/>
    </location>
</feature>
<feature type="compositionally biased region" description="Low complexity" evidence="1">
    <location>
        <begin position="95"/>
        <end position="111"/>
    </location>
</feature>
<protein>
    <submittedName>
        <fullName evidence="2">Uncharacterized protein</fullName>
    </submittedName>
</protein>
<evidence type="ECO:0000256" key="1">
    <source>
        <dbReference type="SAM" id="MobiDB-lite"/>
    </source>
</evidence>
<name>A0A239FBG8_9ACTN</name>
<feature type="region of interest" description="Disordered" evidence="1">
    <location>
        <begin position="33"/>
        <end position="221"/>
    </location>
</feature>
<feature type="compositionally biased region" description="Low complexity" evidence="1">
    <location>
        <begin position="169"/>
        <end position="183"/>
    </location>
</feature>
<proteinExistence type="predicted"/>
<sequence>MAATVLVLLARLAQALQAVGGDRLQQPVAAVLRPDGEGPVDQPGEHLGTGAADRLGGLQRAAARVHGEAPQRPPLGLGQRLPAPVDHRAERPLPRRAAVPPARKQPEPVVQPRREVPHPQPADAGRRQLQGERQAVQPPADRRDPGRGAGVEREPGRRGQRARDEQPDGRGLQQRLRGVLRAGQPERRDDLQPLPGHAQRLPGRREDPQARRVREQPRGQLRDRVEQVLAVVQDEQCPPPAQRVGERPLRGLVAQAQHAGDLPGHVARPGHIARPGRVARCGDRAGRSQLHRPHAVGVVGERPRGRLQREPGLADTAGARQRHQAVLGEQLAGVADIVVAPDDFAERCGRRGGRAPRRGGLGFEHRLVERGQFGARIDAQLVGQARAQIVVARERLCLPSGPVQRAQVRGAQPFAQRMQGHGLGELGRDRGVLAQFEPRLGEGLQRGEAALLQRGDGRPGERGVGEVGVGGAAPQRQSVTEAPLAGERIGGRAGAERGEPAGVHRVRGDVERVPGRTQRDQPPRARLGAVQHLPQLGDAGLERPGRVARRRVAPQRVDEPVDRNGTPGIGEQDGEERADLRLRDVDGRPVVRPHRERSQHPETHGASVATTTDGPAAVP</sequence>
<dbReference type="Proteomes" id="UP000198318">
    <property type="component" value="Unassembled WGS sequence"/>
</dbReference>
<feature type="compositionally biased region" description="Basic and acidic residues" evidence="1">
    <location>
        <begin position="455"/>
        <end position="464"/>
    </location>
</feature>
<feature type="compositionally biased region" description="Basic and acidic residues" evidence="1">
    <location>
        <begin position="140"/>
        <end position="168"/>
    </location>
</feature>
<organism evidence="2 3">
    <name type="scientific">Actinomadura meyerae</name>
    <dbReference type="NCBI Taxonomy" id="240840"/>
    <lineage>
        <taxon>Bacteria</taxon>
        <taxon>Bacillati</taxon>
        <taxon>Actinomycetota</taxon>
        <taxon>Actinomycetes</taxon>
        <taxon>Streptosporangiales</taxon>
        <taxon>Thermomonosporaceae</taxon>
        <taxon>Actinomadura</taxon>
    </lineage>
</organism>
<keyword evidence="3" id="KW-1185">Reference proteome</keyword>
<accession>A0A239FBG8</accession>
<feature type="compositionally biased region" description="Basic and acidic residues" evidence="1">
    <location>
        <begin position="575"/>
        <end position="589"/>
    </location>
</feature>
<gene>
    <name evidence="2" type="ORF">SAMN05443665_1005233</name>
</gene>
<evidence type="ECO:0000313" key="2">
    <source>
        <dbReference type="EMBL" id="SNS53512.1"/>
    </source>
</evidence>
<reference evidence="2 3" key="1">
    <citation type="submission" date="2017-06" db="EMBL/GenBank/DDBJ databases">
        <authorList>
            <person name="Kim H.J."/>
            <person name="Triplett B.A."/>
        </authorList>
    </citation>
    <scope>NUCLEOTIDE SEQUENCE [LARGE SCALE GENOMIC DNA]</scope>
    <source>
        <strain evidence="2 3">DSM 44715</strain>
    </source>
</reference>